<dbReference type="KEGG" id="alus:STSP2_02136"/>
<evidence type="ECO:0000313" key="3">
    <source>
        <dbReference type="Proteomes" id="UP000189674"/>
    </source>
</evidence>
<proteinExistence type="predicted"/>
<dbReference type="RefSeq" id="WP_146662386.1">
    <property type="nucleotide sequence ID" value="NZ_CP019791.1"/>
</dbReference>
<dbReference type="AlphaFoldDB" id="A0A1U9NM27"/>
<organism evidence="2 3">
    <name type="scientific">Anaerohalosphaera lusitana</name>
    <dbReference type="NCBI Taxonomy" id="1936003"/>
    <lineage>
        <taxon>Bacteria</taxon>
        <taxon>Pseudomonadati</taxon>
        <taxon>Planctomycetota</taxon>
        <taxon>Phycisphaerae</taxon>
        <taxon>Sedimentisphaerales</taxon>
        <taxon>Anaerohalosphaeraceae</taxon>
        <taxon>Anaerohalosphaera</taxon>
    </lineage>
</organism>
<evidence type="ECO:0000256" key="1">
    <source>
        <dbReference type="SAM" id="MobiDB-lite"/>
    </source>
</evidence>
<sequence>MTWFLLTLIVFAPKIKEVPLAPTEQQVDTRYAHTNSHIDDAMADDDPSVSQAELDRRKARNERIAQYRSKYGRLSGRTREEDPQPASNNAQQIDARSLLESKIDFSVFKEDMTVEDAFDKLQESGLPLIVMWRDLERNAFVDKTTTLGVEGNGIIPMKKALDLILKGVSSYDTRLVYVCDGGAVTVATEQADIVKHYLEVYDIAELAGSGMFLNNQRNGRGGSYSNQQGYGNGGYGGNYQGGGFNRGSGYSGR</sequence>
<dbReference type="Proteomes" id="UP000189674">
    <property type="component" value="Chromosome"/>
</dbReference>
<dbReference type="STRING" id="1936003.STSP2_02136"/>
<evidence type="ECO:0000313" key="2">
    <source>
        <dbReference type="EMBL" id="AQT68959.1"/>
    </source>
</evidence>
<name>A0A1U9NM27_9BACT</name>
<keyword evidence="3" id="KW-1185">Reference proteome</keyword>
<feature type="region of interest" description="Disordered" evidence="1">
    <location>
        <begin position="70"/>
        <end position="92"/>
    </location>
</feature>
<gene>
    <name evidence="2" type="ORF">STSP2_02136</name>
</gene>
<protein>
    <submittedName>
        <fullName evidence="2">Uncharacterized protein</fullName>
    </submittedName>
</protein>
<dbReference type="EMBL" id="CP019791">
    <property type="protein sequence ID" value="AQT68959.1"/>
    <property type="molecule type" value="Genomic_DNA"/>
</dbReference>
<accession>A0A1U9NM27</accession>
<reference evidence="3" key="1">
    <citation type="submission" date="2017-02" db="EMBL/GenBank/DDBJ databases">
        <title>Comparative genomics and description of representatives of a novel lineage of planctomycetes thriving in anoxic sediments.</title>
        <authorList>
            <person name="Spring S."/>
            <person name="Bunk B."/>
            <person name="Sproer C."/>
        </authorList>
    </citation>
    <scope>NUCLEOTIDE SEQUENCE [LARGE SCALE GENOMIC DNA]</scope>
    <source>
        <strain evidence="3">ST-NAGAB-D1</strain>
    </source>
</reference>